<dbReference type="EMBL" id="CDHN01000005">
    <property type="protein sequence ID" value="CEJ93504.1"/>
    <property type="molecule type" value="Genomic_DNA"/>
</dbReference>
<keyword evidence="1" id="KW-0732">Signal</keyword>
<feature type="chain" id="PRO_5001989954" description="Secreted protein" evidence="1">
    <location>
        <begin position="18"/>
        <end position="207"/>
    </location>
</feature>
<accession>A0A0A1TFE2</accession>
<evidence type="ECO:0000256" key="1">
    <source>
        <dbReference type="SAM" id="SignalP"/>
    </source>
</evidence>
<organism evidence="2 3">
    <name type="scientific">[Torrubiella] hemipterigena</name>
    <dbReference type="NCBI Taxonomy" id="1531966"/>
    <lineage>
        <taxon>Eukaryota</taxon>
        <taxon>Fungi</taxon>
        <taxon>Dikarya</taxon>
        <taxon>Ascomycota</taxon>
        <taxon>Pezizomycotina</taxon>
        <taxon>Sordariomycetes</taxon>
        <taxon>Hypocreomycetidae</taxon>
        <taxon>Hypocreales</taxon>
        <taxon>Clavicipitaceae</taxon>
        <taxon>Clavicipitaceae incertae sedis</taxon>
        <taxon>'Torrubiella' clade</taxon>
    </lineage>
</organism>
<name>A0A0A1TFE2_9HYPO</name>
<keyword evidence="3" id="KW-1185">Reference proteome</keyword>
<evidence type="ECO:0000313" key="3">
    <source>
        <dbReference type="Proteomes" id="UP000039046"/>
    </source>
</evidence>
<evidence type="ECO:0000313" key="2">
    <source>
        <dbReference type="EMBL" id="CEJ93504.1"/>
    </source>
</evidence>
<dbReference type="HOGENOM" id="CLU_1327209_0_0_1"/>
<evidence type="ECO:0008006" key="4">
    <source>
        <dbReference type="Google" id="ProtNLM"/>
    </source>
</evidence>
<dbReference type="Proteomes" id="UP000039046">
    <property type="component" value="Unassembled WGS sequence"/>
</dbReference>
<proteinExistence type="predicted"/>
<gene>
    <name evidence="2" type="ORF">VHEMI09086</name>
</gene>
<dbReference type="AlphaFoldDB" id="A0A0A1TFE2"/>
<sequence>MRPSMVLACAAFGLVQARAVVSQDKTDTFDDLPDTGGHLVGDPPRFTTDGGINYDNFEYFSKGEGTNSLTGIEAHSYPNLAIVRKPAKGSFVAMGKCFTLKKLYFGCTPLSNEAEFNVPLPCQMDLSAYDAAGTLLGTQSANFTPNGLASDMNVAEIHLPPAKVIKVSAKLVGLPTGEGEAVTGLLMDDVTYTQHDNVEDCCEGNWD</sequence>
<dbReference type="OrthoDB" id="10566568at2759"/>
<reference evidence="2 3" key="1">
    <citation type="journal article" date="2015" name="Genome Announc.">
        <title>Draft Genome Sequence and Gene Annotation of the Entomopathogenic Fungus Verticillium hemipterigenum.</title>
        <authorList>
            <person name="Horn F."/>
            <person name="Habel A."/>
            <person name="Scharf D.H."/>
            <person name="Dworschak J."/>
            <person name="Brakhage A.A."/>
            <person name="Guthke R."/>
            <person name="Hertweck C."/>
            <person name="Linde J."/>
        </authorList>
    </citation>
    <scope>NUCLEOTIDE SEQUENCE [LARGE SCALE GENOMIC DNA]</scope>
</reference>
<protein>
    <recommendedName>
        <fullName evidence="4">Secreted protein</fullName>
    </recommendedName>
</protein>
<feature type="signal peptide" evidence="1">
    <location>
        <begin position="1"/>
        <end position="17"/>
    </location>
</feature>